<dbReference type="GO" id="GO:0003676">
    <property type="term" value="F:nucleic acid binding"/>
    <property type="evidence" value="ECO:0007669"/>
    <property type="project" value="InterPro"/>
</dbReference>
<dbReference type="SUPFAM" id="SSF53098">
    <property type="entry name" value="Ribonuclease H-like"/>
    <property type="match status" value="1"/>
</dbReference>
<dbReference type="Pfam" id="PF13384">
    <property type="entry name" value="HTH_23"/>
    <property type="match status" value="1"/>
</dbReference>
<feature type="domain" description="Integrase catalytic" evidence="3">
    <location>
        <begin position="148"/>
        <end position="322"/>
    </location>
</feature>
<dbReference type="InterPro" id="IPR009057">
    <property type="entry name" value="Homeodomain-like_sf"/>
</dbReference>
<dbReference type="GO" id="GO:0015074">
    <property type="term" value="P:DNA integration"/>
    <property type="evidence" value="ECO:0007669"/>
    <property type="project" value="InterPro"/>
</dbReference>
<accession>A0A151AX96</accession>
<sequence>MINLLQKQELILKYYREGESQRRISKQTGISRKTIRKYINQYEKRRAELLDTQEGADNRALIEAIIEAPKYTVGERPKRKLTEEMVQKIQAYLDENEEKKKRGQGKQQKKPMDIYEALRAEDFDISYSTVLRTVRSLVQQPQEAFIKAVYQPGEVCEFDWGEVKLTIGGRLQVLQMAVFTSAYGNYRWAYLFTKQVTECFQEAHALFFAHLGGVYQRMVYDNMKVAVKRFVGTEKEPTQALLQLSLYYGFAFRFCNIRSGNEKGHVERSVEVVRRKAFAFRDTFATLEEANRYLLEACQRGNHKEQTAYGGQSAVCRLAEERAYLLPSLPPFDAARTRQARVDKYATVVVDQNHYSVPDVYVGKVVLVKVYSGCVQCFYEGSQVAEHPRLTGSREWSMQLAHYLTTLKKKPGALAGSQALQQADKKLQSIYHTYYSKREKEFIELLQYLQEDGSLSEVEKSIQELSQIHPEHVSTAKIKILCAKRKETPYAPAIASEETRAIADEARRHLKQYGELLQKAEVASA</sequence>
<dbReference type="InterPro" id="IPR036388">
    <property type="entry name" value="WH-like_DNA-bd_sf"/>
</dbReference>
<proteinExistence type="inferred from homology"/>
<keyword evidence="5" id="KW-1185">Reference proteome</keyword>
<dbReference type="Gene3D" id="3.30.420.10">
    <property type="entry name" value="Ribonuclease H-like superfamily/Ribonuclease H"/>
    <property type="match status" value="1"/>
</dbReference>
<comment type="caution">
    <text evidence="4">The sequence shown here is derived from an EMBL/GenBank/DDBJ whole genome shotgun (WGS) entry which is preliminary data.</text>
</comment>
<dbReference type="PANTHER" id="PTHR35004">
    <property type="entry name" value="TRANSPOSASE RV3428C-RELATED"/>
    <property type="match status" value="1"/>
</dbReference>
<dbReference type="NCBIfam" id="NF033546">
    <property type="entry name" value="transpos_IS21"/>
    <property type="match status" value="1"/>
</dbReference>
<gene>
    <name evidence="4" type="ORF">MOMUL_19190</name>
</gene>
<feature type="coiled-coil region" evidence="2">
    <location>
        <begin position="39"/>
        <end position="102"/>
    </location>
</feature>
<evidence type="ECO:0000313" key="5">
    <source>
        <dbReference type="Proteomes" id="UP000075670"/>
    </source>
</evidence>
<evidence type="ECO:0000256" key="2">
    <source>
        <dbReference type="SAM" id="Coils"/>
    </source>
</evidence>
<dbReference type="OrthoDB" id="3193769at2"/>
<dbReference type="Pfam" id="PF22483">
    <property type="entry name" value="Mu-transpos_C_2"/>
    <property type="match status" value="1"/>
</dbReference>
<protein>
    <submittedName>
        <fullName evidence="4">Integrase core domain protein</fullName>
    </submittedName>
</protein>
<dbReference type="SUPFAM" id="SSF46689">
    <property type="entry name" value="Homeodomain-like"/>
    <property type="match status" value="1"/>
</dbReference>
<dbReference type="EMBL" id="LTBC01000006">
    <property type="protein sequence ID" value="KYH32037.1"/>
    <property type="molecule type" value="Genomic_DNA"/>
</dbReference>
<dbReference type="InterPro" id="IPR012337">
    <property type="entry name" value="RNaseH-like_sf"/>
</dbReference>
<dbReference type="AlphaFoldDB" id="A0A151AX96"/>
<dbReference type="Gene3D" id="1.10.10.10">
    <property type="entry name" value="Winged helix-like DNA-binding domain superfamily/Winged helix DNA-binding domain"/>
    <property type="match status" value="1"/>
</dbReference>
<dbReference type="PANTHER" id="PTHR35004:SF7">
    <property type="entry name" value="INTEGRASE PROTEIN"/>
    <property type="match status" value="1"/>
</dbReference>
<evidence type="ECO:0000256" key="1">
    <source>
        <dbReference type="ARBA" id="ARBA00009277"/>
    </source>
</evidence>
<dbReference type="InterPro" id="IPR001584">
    <property type="entry name" value="Integrase_cat-core"/>
</dbReference>
<dbReference type="Proteomes" id="UP000075670">
    <property type="component" value="Unassembled WGS sequence"/>
</dbReference>
<name>A0A151AX96_9FIRM</name>
<dbReference type="RefSeq" id="WP_062284431.1">
    <property type="nucleotide sequence ID" value="NZ_LTBC01000006.1"/>
</dbReference>
<organism evidence="4 5">
    <name type="scientific">Moorella mulderi DSM 14980</name>
    <dbReference type="NCBI Taxonomy" id="1122241"/>
    <lineage>
        <taxon>Bacteria</taxon>
        <taxon>Bacillati</taxon>
        <taxon>Bacillota</taxon>
        <taxon>Clostridia</taxon>
        <taxon>Neomoorellales</taxon>
        <taxon>Neomoorellaceae</taxon>
        <taxon>Neomoorella</taxon>
    </lineage>
</organism>
<dbReference type="InterPro" id="IPR036397">
    <property type="entry name" value="RNaseH_sf"/>
</dbReference>
<reference evidence="4 5" key="1">
    <citation type="submission" date="2016-02" db="EMBL/GenBank/DDBJ databases">
        <title>Genome sequence of Moorella mulderi DSM 14980.</title>
        <authorList>
            <person name="Poehlein A."/>
            <person name="Daniel R."/>
        </authorList>
    </citation>
    <scope>NUCLEOTIDE SEQUENCE [LARGE SCALE GENOMIC DNA]</scope>
    <source>
        <strain evidence="4 5">DSM 14980</strain>
    </source>
</reference>
<dbReference type="InterPro" id="IPR054353">
    <property type="entry name" value="IstA-like_C"/>
</dbReference>
<dbReference type="PATRIC" id="fig|1122241.3.peg.2039"/>
<evidence type="ECO:0000313" key="4">
    <source>
        <dbReference type="EMBL" id="KYH32037.1"/>
    </source>
</evidence>
<comment type="similarity">
    <text evidence="1">Belongs to the transposase IS21/IS408/IS1162 family.</text>
</comment>
<evidence type="ECO:0000259" key="3">
    <source>
        <dbReference type="PROSITE" id="PS50994"/>
    </source>
</evidence>
<dbReference type="PROSITE" id="PS50994">
    <property type="entry name" value="INTEGRASE"/>
    <property type="match status" value="1"/>
</dbReference>
<keyword evidence="2" id="KW-0175">Coiled coil</keyword>